<dbReference type="PROSITE" id="PS50010">
    <property type="entry name" value="DH_2"/>
    <property type="match status" value="1"/>
</dbReference>
<proteinExistence type="predicted"/>
<comment type="caution">
    <text evidence="4">The sequence shown here is derived from an EMBL/GenBank/DDBJ whole genome shotgun (WGS) entry which is preliminary data.</text>
</comment>
<feature type="compositionally biased region" description="Polar residues" evidence="1">
    <location>
        <begin position="98"/>
        <end position="109"/>
    </location>
</feature>
<dbReference type="GO" id="GO:0005737">
    <property type="term" value="C:cytoplasm"/>
    <property type="evidence" value="ECO:0007669"/>
    <property type="project" value="TreeGrafter"/>
</dbReference>
<organism evidence="4 5">
    <name type="scientific">Acrasis kona</name>
    <dbReference type="NCBI Taxonomy" id="1008807"/>
    <lineage>
        <taxon>Eukaryota</taxon>
        <taxon>Discoba</taxon>
        <taxon>Heterolobosea</taxon>
        <taxon>Tetramitia</taxon>
        <taxon>Eutetramitia</taxon>
        <taxon>Acrasidae</taxon>
        <taxon>Acrasis</taxon>
    </lineage>
</organism>
<evidence type="ECO:0000256" key="1">
    <source>
        <dbReference type="SAM" id="MobiDB-lite"/>
    </source>
</evidence>
<dbReference type="SUPFAM" id="SSF50729">
    <property type="entry name" value="PH domain-like"/>
    <property type="match status" value="1"/>
</dbReference>
<dbReference type="Gene3D" id="2.30.29.30">
    <property type="entry name" value="Pleckstrin-homology domain (PH domain)/Phosphotyrosine-binding domain (PTB)"/>
    <property type="match status" value="1"/>
</dbReference>
<keyword evidence="2" id="KW-1133">Transmembrane helix</keyword>
<dbReference type="Proteomes" id="UP001431209">
    <property type="component" value="Unassembled WGS sequence"/>
</dbReference>
<feature type="region of interest" description="Disordered" evidence="1">
    <location>
        <begin position="89"/>
        <end position="122"/>
    </location>
</feature>
<dbReference type="Pfam" id="PF00621">
    <property type="entry name" value="RhoGEF"/>
    <property type="match status" value="1"/>
</dbReference>
<reference evidence="4 5" key="1">
    <citation type="submission" date="2024-03" db="EMBL/GenBank/DDBJ databases">
        <title>The Acrasis kona genome and developmental transcriptomes reveal deep origins of eukaryotic multicellular pathways.</title>
        <authorList>
            <person name="Sheikh S."/>
            <person name="Fu C.-J."/>
            <person name="Brown M.W."/>
            <person name="Baldauf S.L."/>
        </authorList>
    </citation>
    <scope>NUCLEOTIDE SEQUENCE [LARGE SCALE GENOMIC DNA]</scope>
    <source>
        <strain evidence="4 5">ATCC MYA-3509</strain>
    </source>
</reference>
<dbReference type="CDD" id="cd00160">
    <property type="entry name" value="RhoGEF"/>
    <property type="match status" value="1"/>
</dbReference>
<evidence type="ECO:0000313" key="5">
    <source>
        <dbReference type="Proteomes" id="UP001431209"/>
    </source>
</evidence>
<keyword evidence="5" id="KW-1185">Reference proteome</keyword>
<protein>
    <submittedName>
        <fullName evidence="4">RacGEF</fullName>
    </submittedName>
</protein>
<dbReference type="InterPro" id="IPR011993">
    <property type="entry name" value="PH-like_dom_sf"/>
</dbReference>
<dbReference type="EMBL" id="JAOPGA020000995">
    <property type="protein sequence ID" value="KAL0483795.1"/>
    <property type="molecule type" value="Genomic_DNA"/>
</dbReference>
<name>A0AAW2Z4A6_9EUKA</name>
<dbReference type="SUPFAM" id="SSF48065">
    <property type="entry name" value="DBL homology domain (DH-domain)"/>
    <property type="match status" value="1"/>
</dbReference>
<feature type="domain" description="DH" evidence="3">
    <location>
        <begin position="307"/>
        <end position="499"/>
    </location>
</feature>
<dbReference type="GO" id="GO:0005085">
    <property type="term" value="F:guanyl-nucleotide exchange factor activity"/>
    <property type="evidence" value="ECO:0007669"/>
    <property type="project" value="InterPro"/>
</dbReference>
<keyword evidence="2" id="KW-0812">Transmembrane</keyword>
<accession>A0AAW2Z4A6</accession>
<feature type="region of interest" description="Disordered" evidence="1">
    <location>
        <begin position="249"/>
        <end position="268"/>
    </location>
</feature>
<evidence type="ECO:0000259" key="3">
    <source>
        <dbReference type="PROSITE" id="PS50010"/>
    </source>
</evidence>
<dbReference type="PANTHER" id="PTHR12673:SF159">
    <property type="entry name" value="LD03170P"/>
    <property type="match status" value="1"/>
</dbReference>
<dbReference type="SMART" id="SM00233">
    <property type="entry name" value="PH"/>
    <property type="match status" value="1"/>
</dbReference>
<gene>
    <name evidence="4" type="ORF">AKO1_014043</name>
</gene>
<dbReference type="Gene3D" id="1.20.900.10">
    <property type="entry name" value="Dbl homology (DH) domain"/>
    <property type="match status" value="1"/>
</dbReference>
<dbReference type="PROSITE" id="PS51257">
    <property type="entry name" value="PROKAR_LIPOPROTEIN"/>
    <property type="match status" value="1"/>
</dbReference>
<dbReference type="InterPro" id="IPR001849">
    <property type="entry name" value="PH_domain"/>
</dbReference>
<dbReference type="InterPro" id="IPR035899">
    <property type="entry name" value="DBL_dom_sf"/>
</dbReference>
<feature type="transmembrane region" description="Helical" evidence="2">
    <location>
        <begin position="6"/>
        <end position="29"/>
    </location>
</feature>
<dbReference type="SMART" id="SM00325">
    <property type="entry name" value="RhoGEF"/>
    <property type="match status" value="1"/>
</dbReference>
<keyword evidence="2" id="KW-0472">Membrane</keyword>
<evidence type="ECO:0000313" key="4">
    <source>
        <dbReference type="EMBL" id="KAL0483795.1"/>
    </source>
</evidence>
<dbReference type="PANTHER" id="PTHR12673">
    <property type="entry name" value="FACIOGENITAL DYSPLASIA PROTEIN"/>
    <property type="match status" value="1"/>
</dbReference>
<dbReference type="AlphaFoldDB" id="A0AAW2Z4A6"/>
<dbReference type="InterPro" id="IPR051092">
    <property type="entry name" value="FYVE_RhoGEF_PH"/>
</dbReference>
<evidence type="ECO:0000256" key="2">
    <source>
        <dbReference type="SAM" id="Phobius"/>
    </source>
</evidence>
<dbReference type="InterPro" id="IPR000219">
    <property type="entry name" value="DH_dom"/>
</dbReference>
<sequence length="647" mass="73929">MIDTKTIIGISILGGCLLIVVILIIIAILRRKLNARPVLNPIMDLTPNRKARYDLDEVEELEHDPQNIWDREIAEIVQPSDLREVIIRSPKSPIRANKSPSTPSVQNPKSPVEGRRPTPRGTLVYNDLEDDDGEGFYNNGFSLPSAGKMRSHVRYAQAFFDNDDVWDAQVEFENEYHGNEDTLTVSSPTNDNNLSSRAKEKLDRVQLKLEKAGAKVQDGFGKFNDRVDRFKKRIKRKQDVATEQPVKFNWKKQQDQPAASPQKPVIKRKDTATDLEVATQDLVTDHLVGDVKTDYEDELAGAGQLTHRRKILFEFLHTEQSYVSTLDSLFAYFVDPLDEDPSQHGVNEKFVQACFLEIGNIREMNTTFLQQLEKIIPDNDDDATCERALSEEIIKWCAAFKLYVPYINGYQDIMRKIADKKKKSSKFRDFCLERAEVMKEARLGQLSGLMITPVQRIPRYQLLLDSLVKADALRSQSDMNRLQAALDMIKEVAEYCNEKERELESMNKMFELSKALHNKELIKPGRILMLENLNMQYEQRNSKCGACNLYLFNDLMVIQKKSSIKKPREIVIDSNVVVTACDECAFKVSTKDLLESPDQKVRVSSNAPKAKGDYLMKFICSTPQERKLWLDSIKKAIDKSSGEHSLV</sequence>